<protein>
    <recommendedName>
        <fullName evidence="4">PLAC8-domain-containing protein</fullName>
    </recommendedName>
</protein>
<evidence type="ECO:0000256" key="1">
    <source>
        <dbReference type="SAM" id="MobiDB-lite"/>
    </source>
</evidence>
<dbReference type="GeneID" id="87896836"/>
<sequence>MQRTPSSPLLPNYLSYLARTRHLYVTLPTGSDIEHIMSHQPTIIKEGEWQDGLCGCCSGGHFWMGCCCPCILVNKTHELLENPSNPSPSGCGMWGCAWCGLNFCGGWGWILECLQRGEVRSKHRIEGSGCTDCLVACCCPCCGVIQSHKEVEKRRDAMQGGVPDKMGYQGQAPMTA</sequence>
<organism evidence="2 3">
    <name type="scientific">Podospora bellae-mahoneyi</name>
    <dbReference type="NCBI Taxonomy" id="2093777"/>
    <lineage>
        <taxon>Eukaryota</taxon>
        <taxon>Fungi</taxon>
        <taxon>Dikarya</taxon>
        <taxon>Ascomycota</taxon>
        <taxon>Pezizomycotina</taxon>
        <taxon>Sordariomycetes</taxon>
        <taxon>Sordariomycetidae</taxon>
        <taxon>Sordariales</taxon>
        <taxon>Podosporaceae</taxon>
        <taxon>Podospora</taxon>
    </lineage>
</organism>
<dbReference type="EMBL" id="JAFFGZ010000005">
    <property type="protein sequence ID" value="KAK4644189.1"/>
    <property type="molecule type" value="Genomic_DNA"/>
</dbReference>
<gene>
    <name evidence="2" type="ORF">QC761_302090</name>
</gene>
<evidence type="ECO:0008006" key="4">
    <source>
        <dbReference type="Google" id="ProtNLM"/>
    </source>
</evidence>
<dbReference type="NCBIfam" id="TIGR01571">
    <property type="entry name" value="A_thal_Cys_rich"/>
    <property type="match status" value="1"/>
</dbReference>
<dbReference type="InterPro" id="IPR006461">
    <property type="entry name" value="PLAC_motif_containing"/>
</dbReference>
<dbReference type="Proteomes" id="UP001322138">
    <property type="component" value="Unassembled WGS sequence"/>
</dbReference>
<accession>A0ABR0FM50</accession>
<dbReference type="RefSeq" id="XP_062733165.1">
    <property type="nucleotide sequence ID" value="XM_062877354.1"/>
</dbReference>
<reference evidence="2 3" key="1">
    <citation type="journal article" date="2023" name="bioRxiv">
        <title>High-quality genome assemblies of four members of thePodospora anserinaspecies complex.</title>
        <authorList>
            <person name="Ament-Velasquez S.L."/>
            <person name="Vogan A.A."/>
            <person name="Wallerman O."/>
            <person name="Hartmann F."/>
            <person name="Gautier V."/>
            <person name="Silar P."/>
            <person name="Giraud T."/>
            <person name="Johannesson H."/>
        </authorList>
    </citation>
    <scope>NUCLEOTIDE SEQUENCE [LARGE SCALE GENOMIC DNA]</scope>
    <source>
        <strain evidence="2 3">CBS 112042</strain>
    </source>
</reference>
<evidence type="ECO:0000313" key="2">
    <source>
        <dbReference type="EMBL" id="KAK4644189.1"/>
    </source>
</evidence>
<dbReference type="PANTHER" id="PTHR15907">
    <property type="entry name" value="DUF614 FAMILY PROTEIN-RELATED"/>
    <property type="match status" value="1"/>
</dbReference>
<comment type="caution">
    <text evidence="2">The sequence shown here is derived from an EMBL/GenBank/DDBJ whole genome shotgun (WGS) entry which is preliminary data.</text>
</comment>
<proteinExistence type="predicted"/>
<dbReference type="Pfam" id="PF04749">
    <property type="entry name" value="PLAC8"/>
    <property type="match status" value="1"/>
</dbReference>
<name>A0ABR0FM50_9PEZI</name>
<evidence type="ECO:0000313" key="3">
    <source>
        <dbReference type="Proteomes" id="UP001322138"/>
    </source>
</evidence>
<keyword evidence="3" id="KW-1185">Reference proteome</keyword>
<feature type="region of interest" description="Disordered" evidence="1">
    <location>
        <begin position="155"/>
        <end position="176"/>
    </location>
</feature>